<dbReference type="Gene3D" id="3.30.70.330">
    <property type="match status" value="1"/>
</dbReference>
<dbReference type="PANTHER" id="PTHR11176:SF23">
    <property type="entry name" value="RNA-BINDING (RRM_RBD_RNP MOTIFS) FAMILY PROTEIN"/>
    <property type="match status" value="1"/>
</dbReference>
<dbReference type="SUPFAM" id="SSF54928">
    <property type="entry name" value="RNA-binding domain, RBD"/>
    <property type="match status" value="1"/>
</dbReference>
<reference evidence="5 6" key="1">
    <citation type="submission" date="2024-03" db="EMBL/GenBank/DDBJ databases">
        <authorList>
            <person name="Gkanogiannis A."/>
            <person name="Becerra Lopez-Lavalle L."/>
        </authorList>
    </citation>
    <scope>NUCLEOTIDE SEQUENCE [LARGE SCALE GENOMIC DNA]</scope>
</reference>
<feature type="region of interest" description="Disordered" evidence="3">
    <location>
        <begin position="253"/>
        <end position="279"/>
    </location>
</feature>
<evidence type="ECO:0000313" key="5">
    <source>
        <dbReference type="EMBL" id="CAK9313066.1"/>
    </source>
</evidence>
<evidence type="ECO:0000256" key="2">
    <source>
        <dbReference type="PROSITE-ProRule" id="PRU00176"/>
    </source>
</evidence>
<proteinExistence type="predicted"/>
<dbReference type="InterPro" id="IPR012677">
    <property type="entry name" value="Nucleotide-bd_a/b_plait_sf"/>
</dbReference>
<keyword evidence="1 2" id="KW-0694">RNA-binding</keyword>
<dbReference type="EMBL" id="OZ021745">
    <property type="protein sequence ID" value="CAK9313066.1"/>
    <property type="molecule type" value="Genomic_DNA"/>
</dbReference>
<evidence type="ECO:0000256" key="1">
    <source>
        <dbReference type="ARBA" id="ARBA00022884"/>
    </source>
</evidence>
<feature type="region of interest" description="Disordered" evidence="3">
    <location>
        <begin position="99"/>
        <end position="132"/>
    </location>
</feature>
<feature type="domain" description="RRM" evidence="4">
    <location>
        <begin position="21"/>
        <end position="98"/>
    </location>
</feature>
<name>A0ABP0XY39_9ROSI</name>
<evidence type="ECO:0000256" key="3">
    <source>
        <dbReference type="SAM" id="MobiDB-lite"/>
    </source>
</evidence>
<dbReference type="Pfam" id="PF00076">
    <property type="entry name" value="RRM_1"/>
    <property type="match status" value="1"/>
</dbReference>
<organism evidence="5 6">
    <name type="scientific">Citrullus colocynthis</name>
    <name type="common">colocynth</name>
    <dbReference type="NCBI Taxonomy" id="252529"/>
    <lineage>
        <taxon>Eukaryota</taxon>
        <taxon>Viridiplantae</taxon>
        <taxon>Streptophyta</taxon>
        <taxon>Embryophyta</taxon>
        <taxon>Tracheophyta</taxon>
        <taxon>Spermatophyta</taxon>
        <taxon>Magnoliopsida</taxon>
        <taxon>eudicotyledons</taxon>
        <taxon>Gunneridae</taxon>
        <taxon>Pentapetalae</taxon>
        <taxon>rosids</taxon>
        <taxon>fabids</taxon>
        <taxon>Cucurbitales</taxon>
        <taxon>Cucurbitaceae</taxon>
        <taxon>Benincaseae</taxon>
        <taxon>Citrullus</taxon>
    </lineage>
</organism>
<dbReference type="SMART" id="SM00360">
    <property type="entry name" value="RRM"/>
    <property type="match status" value="1"/>
</dbReference>
<accession>A0ABP0XY39</accession>
<dbReference type="InterPro" id="IPR000504">
    <property type="entry name" value="RRM_dom"/>
</dbReference>
<dbReference type="InterPro" id="IPR035979">
    <property type="entry name" value="RBD_domain_sf"/>
</dbReference>
<sequence length="279" mass="30649">MADNNFPLNHPPPYAGDTTWTKLFVGGLAWETQSHEMHSFFQQFGDILEAVIIQDKHTGKSKGYGFVTFKDPESARRACANPNPIICGRRANCNIAAFGRPRPPPPSPSHGGRNQIGNLQNTTPAAAGSYGGLRPPFPPPQLIFPQYRYRSYAPNYTVPYHQAIYNPQLQQPQLYQQSPSSTASSSSYYYGYGYGYSSSSSSSHPPRGAFSLHGHAPSPLSSSPSSYFPYYTNYTHMQQGLFYTPMHQIITPSTGWQTPQHTPTETEAGASGSNSPNTS</sequence>
<dbReference type="Proteomes" id="UP001642487">
    <property type="component" value="Chromosome 11"/>
</dbReference>
<protein>
    <recommendedName>
        <fullName evidence="4">RRM domain-containing protein</fullName>
    </recommendedName>
</protein>
<evidence type="ECO:0000313" key="6">
    <source>
        <dbReference type="Proteomes" id="UP001642487"/>
    </source>
</evidence>
<feature type="compositionally biased region" description="Polar residues" evidence="3">
    <location>
        <begin position="115"/>
        <end position="124"/>
    </location>
</feature>
<evidence type="ECO:0000259" key="4">
    <source>
        <dbReference type="PROSITE" id="PS50102"/>
    </source>
</evidence>
<keyword evidence="6" id="KW-1185">Reference proteome</keyword>
<dbReference type="PROSITE" id="PS50102">
    <property type="entry name" value="RRM"/>
    <property type="match status" value="1"/>
</dbReference>
<dbReference type="PANTHER" id="PTHR11176">
    <property type="entry name" value="BOULE-RELATED"/>
    <property type="match status" value="1"/>
</dbReference>
<gene>
    <name evidence="5" type="ORF">CITCOLO1_LOCUS4776</name>
</gene>